<evidence type="ECO:0000313" key="2">
    <source>
        <dbReference type="EnsemblProtists" id="EKX41696"/>
    </source>
</evidence>
<reference evidence="2" key="3">
    <citation type="submission" date="2016-03" db="UniProtKB">
        <authorList>
            <consortium name="EnsemblProtists"/>
        </authorList>
    </citation>
    <scope>IDENTIFICATION</scope>
</reference>
<evidence type="ECO:0008006" key="4">
    <source>
        <dbReference type="Google" id="ProtNLM"/>
    </source>
</evidence>
<dbReference type="Proteomes" id="UP000011087">
    <property type="component" value="Unassembled WGS sequence"/>
</dbReference>
<dbReference type="HOGENOM" id="CLU_1168505_0_0_1"/>
<organism evidence="1">
    <name type="scientific">Guillardia theta (strain CCMP2712)</name>
    <name type="common">Cryptophyte</name>
    <dbReference type="NCBI Taxonomy" id="905079"/>
    <lineage>
        <taxon>Eukaryota</taxon>
        <taxon>Cryptophyceae</taxon>
        <taxon>Pyrenomonadales</taxon>
        <taxon>Geminigeraceae</taxon>
        <taxon>Guillardia</taxon>
    </lineage>
</organism>
<gene>
    <name evidence="1" type="ORF">GUITHDRAFT_153799</name>
</gene>
<dbReference type="EnsemblProtists" id="EKX41696">
    <property type="protein sequence ID" value="EKX41696"/>
    <property type="gene ID" value="GUITHDRAFT_153799"/>
</dbReference>
<keyword evidence="3" id="KW-1185">Reference proteome</keyword>
<accession>L1IZM3</accession>
<dbReference type="AlphaFoldDB" id="L1IZM3"/>
<sequence length="238" mass="27177">IIGLPQGGASSPQLANLVLSFADDMVLIAHTMKEMRELVAVVDSSFDYARKGEVPGANKITVMGEPVEALPATKPFKYLGYRISLWKEERRRIKGCPFTWGERAYVFEKTKELVKVGILNVFRYSAVMTGWTWRDLPTENGGLQVPHPAPILGRAALRYIEREVNSKHGGDIQDRLISKLRNWFAEWGCQTILELQREMNFRTMERDVVRGPEALAVWLAEKLEASPSFIGWRIWWQT</sequence>
<dbReference type="EMBL" id="JH993022">
    <property type="protein sequence ID" value="EKX41696.1"/>
    <property type="molecule type" value="Genomic_DNA"/>
</dbReference>
<protein>
    <recommendedName>
        <fullName evidence="4">Reverse transcriptase domain-containing protein</fullName>
    </recommendedName>
</protein>
<name>L1IZM3_GUITC</name>
<feature type="non-terminal residue" evidence="1">
    <location>
        <position position="1"/>
    </location>
</feature>
<evidence type="ECO:0000313" key="3">
    <source>
        <dbReference type="Proteomes" id="UP000011087"/>
    </source>
</evidence>
<dbReference type="RefSeq" id="XP_005828676.1">
    <property type="nucleotide sequence ID" value="XM_005828619.1"/>
</dbReference>
<reference evidence="3" key="2">
    <citation type="submission" date="2012-11" db="EMBL/GenBank/DDBJ databases">
        <authorList>
            <person name="Kuo A."/>
            <person name="Curtis B.A."/>
            <person name="Tanifuji G."/>
            <person name="Burki F."/>
            <person name="Gruber A."/>
            <person name="Irimia M."/>
            <person name="Maruyama S."/>
            <person name="Arias M.C."/>
            <person name="Ball S.G."/>
            <person name="Gile G.H."/>
            <person name="Hirakawa Y."/>
            <person name="Hopkins J.F."/>
            <person name="Rensing S.A."/>
            <person name="Schmutz J."/>
            <person name="Symeonidi A."/>
            <person name="Elias M."/>
            <person name="Eveleigh R.J."/>
            <person name="Herman E.K."/>
            <person name="Klute M.J."/>
            <person name="Nakayama T."/>
            <person name="Obornik M."/>
            <person name="Reyes-Prieto A."/>
            <person name="Armbrust E.V."/>
            <person name="Aves S.J."/>
            <person name="Beiko R.G."/>
            <person name="Coutinho P."/>
            <person name="Dacks J.B."/>
            <person name="Durnford D.G."/>
            <person name="Fast N.M."/>
            <person name="Green B.R."/>
            <person name="Grisdale C."/>
            <person name="Hempe F."/>
            <person name="Henrissat B."/>
            <person name="Hoppner M.P."/>
            <person name="Ishida K.-I."/>
            <person name="Kim E."/>
            <person name="Koreny L."/>
            <person name="Kroth P.G."/>
            <person name="Liu Y."/>
            <person name="Malik S.-B."/>
            <person name="Maier U.G."/>
            <person name="McRose D."/>
            <person name="Mock T."/>
            <person name="Neilson J.A."/>
            <person name="Onodera N.T."/>
            <person name="Poole A.M."/>
            <person name="Pritham E.J."/>
            <person name="Richards T.A."/>
            <person name="Rocap G."/>
            <person name="Roy S.W."/>
            <person name="Sarai C."/>
            <person name="Schaack S."/>
            <person name="Shirato S."/>
            <person name="Slamovits C.H."/>
            <person name="Spencer D.F."/>
            <person name="Suzuki S."/>
            <person name="Worden A.Z."/>
            <person name="Zauner S."/>
            <person name="Barry K."/>
            <person name="Bell C."/>
            <person name="Bharti A.K."/>
            <person name="Crow J.A."/>
            <person name="Grimwood J."/>
            <person name="Kramer R."/>
            <person name="Lindquist E."/>
            <person name="Lucas S."/>
            <person name="Salamov A."/>
            <person name="McFadden G.I."/>
            <person name="Lane C.E."/>
            <person name="Keeling P.J."/>
            <person name="Gray M.W."/>
            <person name="Grigoriev I.V."/>
            <person name="Archibald J.M."/>
        </authorList>
    </citation>
    <scope>NUCLEOTIDE SEQUENCE</scope>
    <source>
        <strain evidence="3">CCMP2712</strain>
    </source>
</reference>
<evidence type="ECO:0000313" key="1">
    <source>
        <dbReference type="EMBL" id="EKX41696.1"/>
    </source>
</evidence>
<proteinExistence type="predicted"/>
<reference evidence="1 3" key="1">
    <citation type="journal article" date="2012" name="Nature">
        <title>Algal genomes reveal evolutionary mosaicism and the fate of nucleomorphs.</title>
        <authorList>
            <consortium name="DOE Joint Genome Institute"/>
            <person name="Curtis B.A."/>
            <person name="Tanifuji G."/>
            <person name="Burki F."/>
            <person name="Gruber A."/>
            <person name="Irimia M."/>
            <person name="Maruyama S."/>
            <person name="Arias M.C."/>
            <person name="Ball S.G."/>
            <person name="Gile G.H."/>
            <person name="Hirakawa Y."/>
            <person name="Hopkins J.F."/>
            <person name="Kuo A."/>
            <person name="Rensing S.A."/>
            <person name="Schmutz J."/>
            <person name="Symeonidi A."/>
            <person name="Elias M."/>
            <person name="Eveleigh R.J."/>
            <person name="Herman E.K."/>
            <person name="Klute M.J."/>
            <person name="Nakayama T."/>
            <person name="Obornik M."/>
            <person name="Reyes-Prieto A."/>
            <person name="Armbrust E.V."/>
            <person name="Aves S.J."/>
            <person name="Beiko R.G."/>
            <person name="Coutinho P."/>
            <person name="Dacks J.B."/>
            <person name="Durnford D.G."/>
            <person name="Fast N.M."/>
            <person name="Green B.R."/>
            <person name="Grisdale C.J."/>
            <person name="Hempel F."/>
            <person name="Henrissat B."/>
            <person name="Hoppner M.P."/>
            <person name="Ishida K."/>
            <person name="Kim E."/>
            <person name="Koreny L."/>
            <person name="Kroth P.G."/>
            <person name="Liu Y."/>
            <person name="Malik S.B."/>
            <person name="Maier U.G."/>
            <person name="McRose D."/>
            <person name="Mock T."/>
            <person name="Neilson J.A."/>
            <person name="Onodera N.T."/>
            <person name="Poole A.M."/>
            <person name="Pritham E.J."/>
            <person name="Richards T.A."/>
            <person name="Rocap G."/>
            <person name="Roy S.W."/>
            <person name="Sarai C."/>
            <person name="Schaack S."/>
            <person name="Shirato S."/>
            <person name="Slamovits C.H."/>
            <person name="Spencer D.F."/>
            <person name="Suzuki S."/>
            <person name="Worden A.Z."/>
            <person name="Zauner S."/>
            <person name="Barry K."/>
            <person name="Bell C."/>
            <person name="Bharti A.K."/>
            <person name="Crow J.A."/>
            <person name="Grimwood J."/>
            <person name="Kramer R."/>
            <person name="Lindquist E."/>
            <person name="Lucas S."/>
            <person name="Salamov A."/>
            <person name="McFadden G.I."/>
            <person name="Lane C.E."/>
            <person name="Keeling P.J."/>
            <person name="Gray M.W."/>
            <person name="Grigoriev I.V."/>
            <person name="Archibald J.M."/>
        </authorList>
    </citation>
    <scope>NUCLEOTIDE SEQUENCE</scope>
    <source>
        <strain evidence="1 3">CCMP2712</strain>
    </source>
</reference>
<dbReference type="PaxDb" id="55529-EKX41696"/>
<dbReference type="KEGG" id="gtt:GUITHDRAFT_153799"/>
<dbReference type="OrthoDB" id="10014409at2759"/>
<dbReference type="GeneID" id="17298316"/>